<keyword evidence="6" id="KW-1185">Reference proteome</keyword>
<dbReference type="STRING" id="540747.SAMN04488031_105258"/>
<dbReference type="AlphaFoldDB" id="A0A0T5P601"/>
<dbReference type="Proteomes" id="UP000051401">
    <property type="component" value="Unassembled WGS sequence"/>
</dbReference>
<gene>
    <name evidence="5" type="primary">strB1</name>
    <name evidence="5" type="ORF">RIdsm_04128</name>
    <name evidence="4" type="ORF">XM52_17355</name>
</gene>
<evidence type="ECO:0000313" key="6">
    <source>
        <dbReference type="Proteomes" id="UP000051401"/>
    </source>
</evidence>
<evidence type="ECO:0000256" key="3">
    <source>
        <dbReference type="ARBA" id="ARBA00049429"/>
    </source>
</evidence>
<accession>A0A0T5P601</accession>
<protein>
    <recommendedName>
        <fullName evidence="2">arginine deiminase</fullName>
        <ecNumber evidence="2">3.5.3.6</ecNumber>
    </recommendedName>
</protein>
<organism evidence="4 6">
    <name type="scientific">Roseovarius indicus</name>
    <dbReference type="NCBI Taxonomy" id="540747"/>
    <lineage>
        <taxon>Bacteria</taxon>
        <taxon>Pseudomonadati</taxon>
        <taxon>Pseudomonadota</taxon>
        <taxon>Alphaproteobacteria</taxon>
        <taxon>Rhodobacterales</taxon>
        <taxon>Roseobacteraceae</taxon>
        <taxon>Roseovarius</taxon>
    </lineage>
</organism>
<sequence>MRHFHIADECAPLRHVVMGRGAGYHRDGARVEVVNETHRHTLARYGHPTEAQVVAEFTTFRTALEGAGVTVHIPDLAPETVQDQTCPRDIGFVIGDTFVTAAMRNASRTQEIRGLDRLLASFTGPRLSVPSGITLEGGDVIIAGPDIFVGVGQRSDPEGAAFLRREFGDIYSIHPVPTRPLSQGEDVLHLDCAFQPLGLGHALIYPAGLDTIPAAMRTHFDWIEVTRDEAAALSTNVLSLAPDHLIARDHPACARVNAALREAGYRVEELPFDAVPSTGGSFRCATLPLARG</sequence>
<dbReference type="PANTHER" id="PTHR47271">
    <property type="entry name" value="ARGININE DEIMINASE"/>
    <property type="match status" value="1"/>
</dbReference>
<dbReference type="KEGG" id="rid:RIdsm_04128"/>
<dbReference type="GO" id="GO:0019546">
    <property type="term" value="P:L-arginine deiminase pathway"/>
    <property type="evidence" value="ECO:0007669"/>
    <property type="project" value="TreeGrafter"/>
</dbReference>
<dbReference type="PATRIC" id="fig|540747.5.peg.1207"/>
<dbReference type="GO" id="GO:0016990">
    <property type="term" value="F:arginine deiminase activity"/>
    <property type="evidence" value="ECO:0007669"/>
    <property type="project" value="UniProtKB-EC"/>
</dbReference>
<dbReference type="EMBL" id="CP031598">
    <property type="protein sequence ID" value="QEW28298.1"/>
    <property type="molecule type" value="Genomic_DNA"/>
</dbReference>
<evidence type="ECO:0000313" key="5">
    <source>
        <dbReference type="EMBL" id="QEW28298.1"/>
    </source>
</evidence>
<dbReference type="Pfam" id="PF19420">
    <property type="entry name" value="DDAH_eukar"/>
    <property type="match status" value="1"/>
</dbReference>
<reference evidence="4 6" key="1">
    <citation type="submission" date="2015-04" db="EMBL/GenBank/DDBJ databases">
        <title>The draft genome sequence of Roseovarius indicus B108T.</title>
        <authorList>
            <person name="Li G."/>
            <person name="Lai Q."/>
            <person name="Shao Z."/>
            <person name="Yan P."/>
        </authorList>
    </citation>
    <scope>NUCLEOTIDE SEQUENCE [LARGE SCALE GENOMIC DNA]</scope>
    <source>
        <strain evidence="4 6">B108</strain>
    </source>
</reference>
<evidence type="ECO:0000256" key="1">
    <source>
        <dbReference type="ARBA" id="ARBA00005213"/>
    </source>
</evidence>
<dbReference type="GO" id="GO:0016740">
    <property type="term" value="F:transferase activity"/>
    <property type="evidence" value="ECO:0007669"/>
    <property type="project" value="UniProtKB-KW"/>
</dbReference>
<dbReference type="Proteomes" id="UP000325785">
    <property type="component" value="Chromosome"/>
</dbReference>
<proteinExistence type="predicted"/>
<evidence type="ECO:0000313" key="4">
    <source>
        <dbReference type="EMBL" id="KRS16663.1"/>
    </source>
</evidence>
<dbReference type="PANTHER" id="PTHR47271:SF2">
    <property type="entry name" value="ARGININE DEIMINASE"/>
    <property type="match status" value="1"/>
</dbReference>
<name>A0A0T5P601_9RHOB</name>
<comment type="catalytic activity">
    <reaction evidence="3">
        <text>L-arginine + H2O = L-citrulline + NH4(+)</text>
        <dbReference type="Rhea" id="RHEA:19597"/>
        <dbReference type="ChEBI" id="CHEBI:15377"/>
        <dbReference type="ChEBI" id="CHEBI:28938"/>
        <dbReference type="ChEBI" id="CHEBI:32682"/>
        <dbReference type="ChEBI" id="CHEBI:57743"/>
        <dbReference type="EC" id="3.5.3.6"/>
    </reaction>
</comment>
<dbReference type="SUPFAM" id="SSF55909">
    <property type="entry name" value="Pentein"/>
    <property type="match status" value="1"/>
</dbReference>
<dbReference type="OrthoDB" id="258252at2"/>
<dbReference type="EMBL" id="LAXI01000012">
    <property type="protein sequence ID" value="KRS16663.1"/>
    <property type="molecule type" value="Genomic_DNA"/>
</dbReference>
<evidence type="ECO:0000313" key="7">
    <source>
        <dbReference type="Proteomes" id="UP000325785"/>
    </source>
</evidence>
<keyword evidence="5" id="KW-0808">Transferase</keyword>
<dbReference type="EC" id="3.5.3.6" evidence="2"/>
<dbReference type="RefSeq" id="WP_057817831.1">
    <property type="nucleotide sequence ID" value="NZ_CP031598.1"/>
</dbReference>
<dbReference type="Gene3D" id="3.75.10.10">
    <property type="entry name" value="L-arginine/glycine Amidinotransferase, Chain A"/>
    <property type="match status" value="1"/>
</dbReference>
<reference evidence="5 7" key="2">
    <citation type="submission" date="2018-08" db="EMBL/GenBank/DDBJ databases">
        <title>Genetic Globetrotter - A new plasmid hitch-hiking vast phylogenetic and geographic distances.</title>
        <authorList>
            <person name="Vollmers J."/>
            <person name="Petersen J."/>
        </authorList>
    </citation>
    <scope>NUCLEOTIDE SEQUENCE [LARGE SCALE GENOMIC DNA]</scope>
    <source>
        <strain evidence="5 7">DSM 26383</strain>
    </source>
</reference>
<comment type="pathway">
    <text evidence="1">Amino-acid degradation; L-arginine degradation via ADI pathway; carbamoyl phosphate from L-arginine: step 1/2.</text>
</comment>
<evidence type="ECO:0000256" key="2">
    <source>
        <dbReference type="ARBA" id="ARBA00012171"/>
    </source>
</evidence>